<dbReference type="CDD" id="cd16377">
    <property type="entry name" value="23S_rRNA_IVP_like"/>
    <property type="match status" value="1"/>
</dbReference>
<dbReference type="InterPro" id="IPR036583">
    <property type="entry name" value="23S_rRNA_IVS_sf"/>
</dbReference>
<reference evidence="2" key="1">
    <citation type="submission" date="2016-10" db="EMBL/GenBank/DDBJ databases">
        <authorList>
            <person name="Varghese N."/>
            <person name="Submissions S."/>
        </authorList>
    </citation>
    <scope>NUCLEOTIDE SEQUENCE [LARGE SCALE GENOMIC DNA]</scope>
    <source>
        <strain evidence="2">DSM 21580</strain>
    </source>
</reference>
<organism evidence="1 2">
    <name type="scientific">Halpernia humi</name>
    <dbReference type="NCBI Taxonomy" id="493375"/>
    <lineage>
        <taxon>Bacteria</taxon>
        <taxon>Pseudomonadati</taxon>
        <taxon>Bacteroidota</taxon>
        <taxon>Flavobacteriia</taxon>
        <taxon>Flavobacteriales</taxon>
        <taxon>Weeksellaceae</taxon>
        <taxon>Chryseobacterium group</taxon>
        <taxon>Halpernia</taxon>
    </lineage>
</organism>
<evidence type="ECO:0000313" key="1">
    <source>
        <dbReference type="EMBL" id="SEG32663.1"/>
    </source>
</evidence>
<accession>A0A1H5Z818</accession>
<name>A0A1H5Z818_9FLAO</name>
<keyword evidence="2" id="KW-1185">Reference proteome</keyword>
<dbReference type="NCBIfam" id="TIGR02436">
    <property type="entry name" value="four helix bundle protein"/>
    <property type="match status" value="1"/>
</dbReference>
<dbReference type="Pfam" id="PF05635">
    <property type="entry name" value="23S_rRNA_IVP"/>
    <property type="match status" value="1"/>
</dbReference>
<dbReference type="OrthoDB" id="9811959at2"/>
<dbReference type="InterPro" id="IPR012657">
    <property type="entry name" value="23S_rRNA-intervening_sequence"/>
</dbReference>
<dbReference type="RefSeq" id="WP_103913923.1">
    <property type="nucleotide sequence ID" value="NZ_FNUS01000004.1"/>
</dbReference>
<proteinExistence type="predicted"/>
<dbReference type="SUPFAM" id="SSF158446">
    <property type="entry name" value="IVS-encoded protein-like"/>
    <property type="match status" value="1"/>
</dbReference>
<sequence>MHNFQKLIFWQKSMDLAKDVYLLCQKLPSDEKFGLVSQMKRCAISIPSNISEGVGRNGNKEFNHFLGISIGSSCELQTQLILSEKLGLVENQSIEELLASVNEIQKMIFTFMKTLN</sequence>
<dbReference type="Proteomes" id="UP000236738">
    <property type="component" value="Unassembled WGS sequence"/>
</dbReference>
<dbReference type="EMBL" id="FNUS01000004">
    <property type="protein sequence ID" value="SEG32663.1"/>
    <property type="molecule type" value="Genomic_DNA"/>
</dbReference>
<dbReference type="Gene3D" id="1.20.1440.60">
    <property type="entry name" value="23S rRNA-intervening sequence"/>
    <property type="match status" value="1"/>
</dbReference>
<gene>
    <name evidence="1" type="ORF">SAMN05421847_2043</name>
</gene>
<dbReference type="PANTHER" id="PTHR38471">
    <property type="entry name" value="FOUR HELIX BUNDLE PROTEIN"/>
    <property type="match status" value="1"/>
</dbReference>
<dbReference type="PANTHER" id="PTHR38471:SF2">
    <property type="entry name" value="FOUR HELIX BUNDLE PROTEIN"/>
    <property type="match status" value="1"/>
</dbReference>
<protein>
    <submittedName>
        <fullName evidence="1">Four helix bundle protein</fullName>
    </submittedName>
</protein>
<evidence type="ECO:0000313" key="2">
    <source>
        <dbReference type="Proteomes" id="UP000236738"/>
    </source>
</evidence>
<dbReference type="AlphaFoldDB" id="A0A1H5Z818"/>